<protein>
    <submittedName>
        <fullName evidence="9">AAA ATPase</fullName>
    </submittedName>
</protein>
<dbReference type="Gene3D" id="3.40.50.300">
    <property type="entry name" value="P-loop containing nucleotide triphosphate hydrolases"/>
    <property type="match status" value="2"/>
</dbReference>
<proteinExistence type="predicted"/>
<gene>
    <name evidence="9" type="ordered locus">Lbys_1894</name>
</gene>
<keyword evidence="7" id="KW-0472">Membrane</keyword>
<dbReference type="InterPro" id="IPR051535">
    <property type="entry name" value="Siderophore_ABC-ATPase"/>
</dbReference>
<keyword evidence="6" id="KW-0406">Ion transport</keyword>
<feature type="domain" description="AAA+ ATPase" evidence="8">
    <location>
        <begin position="33"/>
        <end position="236"/>
    </location>
</feature>
<dbReference type="SMART" id="SM00382">
    <property type="entry name" value="AAA"/>
    <property type="match status" value="1"/>
</dbReference>
<dbReference type="AlphaFoldDB" id="E4RRQ9"/>
<dbReference type="InterPro" id="IPR027417">
    <property type="entry name" value="P-loop_NTPase"/>
</dbReference>
<dbReference type="GO" id="GO:0005886">
    <property type="term" value="C:plasma membrane"/>
    <property type="evidence" value="ECO:0007669"/>
    <property type="project" value="UniProtKB-SubCell"/>
</dbReference>
<sequence>MILQGFGLRNEPEGNEFPFNLDLVRNLPSISLTSPITFLVGENGAGKSTLLEAIAYASGVPSVGEYSLEEDPLMESARKLGKYLSLRYAERSRSGFFVRAEDFLGFVKQLLRNLAELDAEIEDIQANWAGGDLEKALSPLRAEKKAYIDKYTENLNGMSHGEGFLKFFNQRITGKGLYLIDEPEAALSPARQLSLILLIQDAVKNHQAQFIIATHSPIIMALPMADILLIEEGQIQKVSYRETPHYQLTHSFLQDPHRFLHALENSQ</sequence>
<evidence type="ECO:0000256" key="2">
    <source>
        <dbReference type="ARBA" id="ARBA00022448"/>
    </source>
</evidence>
<dbReference type="GO" id="GO:0006302">
    <property type="term" value="P:double-strand break repair"/>
    <property type="evidence" value="ECO:0007669"/>
    <property type="project" value="InterPro"/>
</dbReference>
<evidence type="ECO:0000256" key="5">
    <source>
        <dbReference type="ARBA" id="ARBA00023004"/>
    </source>
</evidence>
<dbReference type="HOGENOM" id="CLU_079631_2_0_10"/>
<evidence type="ECO:0000256" key="7">
    <source>
        <dbReference type="ARBA" id="ARBA00023136"/>
    </source>
</evidence>
<dbReference type="PANTHER" id="PTHR42771">
    <property type="entry name" value="IRON(3+)-HYDROXAMATE IMPORT ATP-BINDING PROTEIN FHUC"/>
    <property type="match status" value="1"/>
</dbReference>
<keyword evidence="10" id="KW-1185">Reference proteome</keyword>
<reference key="1">
    <citation type="submission" date="2010-11" db="EMBL/GenBank/DDBJ databases">
        <title>The complete genome of Leadbetterella byssophila DSM 17132.</title>
        <authorList>
            <consortium name="US DOE Joint Genome Institute (JGI-PGF)"/>
            <person name="Lucas S."/>
            <person name="Copeland A."/>
            <person name="Lapidus A."/>
            <person name="Glavina del Rio T."/>
            <person name="Dalin E."/>
            <person name="Tice H."/>
            <person name="Bruce D."/>
            <person name="Goodwin L."/>
            <person name="Pitluck S."/>
            <person name="Kyrpides N."/>
            <person name="Mavromatis K."/>
            <person name="Ivanova N."/>
            <person name="Teshima H."/>
            <person name="Brettin T."/>
            <person name="Detter J.C."/>
            <person name="Han C."/>
            <person name="Tapia R."/>
            <person name="Land M."/>
            <person name="Hauser L."/>
            <person name="Markowitz V."/>
            <person name="Cheng J.-F."/>
            <person name="Hugenholtz P."/>
            <person name="Woyke T."/>
            <person name="Wu D."/>
            <person name="Tindall B."/>
            <person name="Pomrenke H.G."/>
            <person name="Brambilla E."/>
            <person name="Klenk H.-P."/>
            <person name="Eisen J.A."/>
        </authorList>
    </citation>
    <scope>NUCLEOTIDE SEQUENCE [LARGE SCALE GENOMIC DNA]</scope>
    <source>
        <strain>DSM 17132</strain>
    </source>
</reference>
<dbReference type="InterPro" id="IPR003593">
    <property type="entry name" value="AAA+_ATPase"/>
</dbReference>
<dbReference type="InterPro" id="IPR041685">
    <property type="entry name" value="AAA_GajA/Old/RecF-like"/>
</dbReference>
<dbReference type="GO" id="GO:0016887">
    <property type="term" value="F:ATP hydrolysis activity"/>
    <property type="evidence" value="ECO:0007669"/>
    <property type="project" value="InterPro"/>
</dbReference>
<evidence type="ECO:0000313" key="9">
    <source>
        <dbReference type="EMBL" id="ADQ17596.1"/>
    </source>
</evidence>
<dbReference type="RefSeq" id="WP_013408645.1">
    <property type="nucleotide sequence ID" value="NC_014655.1"/>
</dbReference>
<dbReference type="PANTHER" id="PTHR42771:SF2">
    <property type="entry name" value="IRON(3+)-HYDROXAMATE IMPORT ATP-BINDING PROTEIN FHUC"/>
    <property type="match status" value="1"/>
</dbReference>
<evidence type="ECO:0000256" key="6">
    <source>
        <dbReference type="ARBA" id="ARBA00023065"/>
    </source>
</evidence>
<dbReference type="SUPFAM" id="SSF52540">
    <property type="entry name" value="P-loop containing nucleoside triphosphate hydrolases"/>
    <property type="match status" value="1"/>
</dbReference>
<dbReference type="eggNOG" id="COG3910">
    <property type="taxonomic scope" value="Bacteria"/>
</dbReference>
<dbReference type="KEGG" id="lby:Lbys_1894"/>
<evidence type="ECO:0000256" key="3">
    <source>
        <dbReference type="ARBA" id="ARBA00022475"/>
    </source>
</evidence>
<evidence type="ECO:0000256" key="4">
    <source>
        <dbReference type="ARBA" id="ARBA00022496"/>
    </source>
</evidence>
<name>E4RRQ9_LEAB4</name>
<dbReference type="Proteomes" id="UP000007435">
    <property type="component" value="Chromosome"/>
</dbReference>
<comment type="subcellular location">
    <subcellularLocation>
        <location evidence="1">Cell membrane</location>
        <topology evidence="1">Peripheral membrane protein</topology>
    </subcellularLocation>
</comment>
<dbReference type="InterPro" id="IPR038729">
    <property type="entry name" value="Rad50/SbcC_AAA"/>
</dbReference>
<dbReference type="STRING" id="649349.Lbys_1894"/>
<accession>E4RRQ9</accession>
<dbReference type="EMBL" id="CP002305">
    <property type="protein sequence ID" value="ADQ17596.1"/>
    <property type="molecule type" value="Genomic_DNA"/>
</dbReference>
<dbReference type="GO" id="GO:0006826">
    <property type="term" value="P:iron ion transport"/>
    <property type="evidence" value="ECO:0007669"/>
    <property type="project" value="UniProtKB-KW"/>
</dbReference>
<reference evidence="9 10" key="2">
    <citation type="journal article" date="2011" name="Stand. Genomic Sci.">
        <title>Complete genome sequence of Leadbetterella byssophila type strain (4M15).</title>
        <authorList>
            <person name="Abt B."/>
            <person name="Teshima H."/>
            <person name="Lucas S."/>
            <person name="Lapidus A."/>
            <person name="Del Rio T.G."/>
            <person name="Nolan M."/>
            <person name="Tice H."/>
            <person name="Cheng J.F."/>
            <person name="Pitluck S."/>
            <person name="Liolios K."/>
            <person name="Pagani I."/>
            <person name="Ivanova N."/>
            <person name="Mavromatis K."/>
            <person name="Pati A."/>
            <person name="Tapia R."/>
            <person name="Han C."/>
            <person name="Goodwin L."/>
            <person name="Chen A."/>
            <person name="Palaniappan K."/>
            <person name="Land M."/>
            <person name="Hauser L."/>
            <person name="Chang Y.J."/>
            <person name="Jeffries C.D."/>
            <person name="Rohde M."/>
            <person name="Goker M."/>
            <person name="Tindall B.J."/>
            <person name="Detter J.C."/>
            <person name="Woyke T."/>
            <person name="Bristow J."/>
            <person name="Eisen J.A."/>
            <person name="Markowitz V."/>
            <person name="Hugenholtz P."/>
            <person name="Klenk H.P."/>
            <person name="Kyrpides N.C."/>
        </authorList>
    </citation>
    <scope>NUCLEOTIDE SEQUENCE [LARGE SCALE GENOMIC DNA]</scope>
    <source>
        <strain evidence="10">DSM 17132 / JCM 16389 / KACC 11308 / NBRC 106382 / 4M15</strain>
    </source>
</reference>
<evidence type="ECO:0000313" key="10">
    <source>
        <dbReference type="Proteomes" id="UP000007435"/>
    </source>
</evidence>
<keyword evidence="4" id="KW-0410">Iron transport</keyword>
<dbReference type="Pfam" id="PF13175">
    <property type="entry name" value="AAA_15"/>
    <property type="match status" value="1"/>
</dbReference>
<keyword evidence="3" id="KW-1003">Cell membrane</keyword>
<keyword evidence="5" id="KW-0408">Iron</keyword>
<dbReference type="OrthoDB" id="9784297at2"/>
<evidence type="ECO:0000256" key="1">
    <source>
        <dbReference type="ARBA" id="ARBA00004202"/>
    </source>
</evidence>
<dbReference type="Pfam" id="PF13476">
    <property type="entry name" value="AAA_23"/>
    <property type="match status" value="1"/>
</dbReference>
<evidence type="ECO:0000259" key="8">
    <source>
        <dbReference type="SMART" id="SM00382"/>
    </source>
</evidence>
<keyword evidence="2" id="KW-0813">Transport</keyword>
<organism evidence="9 10">
    <name type="scientific">Leadbetterella byssophila (strain DSM 17132 / JCM 16389 / KACC 11308 / NBRC 106382 / 4M15)</name>
    <dbReference type="NCBI Taxonomy" id="649349"/>
    <lineage>
        <taxon>Bacteria</taxon>
        <taxon>Pseudomonadati</taxon>
        <taxon>Bacteroidota</taxon>
        <taxon>Cytophagia</taxon>
        <taxon>Cytophagales</taxon>
        <taxon>Leadbetterellaceae</taxon>
        <taxon>Leadbetterella</taxon>
    </lineage>
</organism>